<dbReference type="Pfam" id="PF01087">
    <property type="entry name" value="GalP_UDP_transf"/>
    <property type="match status" value="1"/>
</dbReference>
<dbReference type="SMART" id="SM01400">
    <property type="entry name" value="Pribosyltran_N"/>
    <property type="match status" value="1"/>
</dbReference>
<feature type="transmembrane region" description="Helical" evidence="21">
    <location>
        <begin position="824"/>
        <end position="845"/>
    </location>
</feature>
<dbReference type="GO" id="GO:0006783">
    <property type="term" value="P:heme biosynthetic process"/>
    <property type="evidence" value="ECO:0007669"/>
    <property type="project" value="UniProtKB-KW"/>
</dbReference>
<dbReference type="CDD" id="cd13957">
    <property type="entry name" value="PT_UbiA_Cox10"/>
    <property type="match status" value="1"/>
</dbReference>
<feature type="compositionally biased region" description="Polar residues" evidence="20">
    <location>
        <begin position="1411"/>
        <end position="1425"/>
    </location>
</feature>
<dbReference type="Gene3D" id="3.40.50.2020">
    <property type="match status" value="2"/>
</dbReference>
<dbReference type="GO" id="GO:0022857">
    <property type="term" value="F:transmembrane transporter activity"/>
    <property type="evidence" value="ECO:0007669"/>
    <property type="project" value="InterPro"/>
</dbReference>
<dbReference type="GO" id="GO:0009165">
    <property type="term" value="P:nucleotide biosynthetic process"/>
    <property type="evidence" value="ECO:0007669"/>
    <property type="project" value="UniProtKB-KW"/>
</dbReference>
<evidence type="ECO:0000259" key="23">
    <source>
        <dbReference type="Pfam" id="PF01087"/>
    </source>
</evidence>
<dbReference type="NCBIfam" id="TIGR01251">
    <property type="entry name" value="ribP_PPkin"/>
    <property type="match status" value="1"/>
</dbReference>
<dbReference type="GO" id="GO:0008495">
    <property type="term" value="F:protoheme IX farnesyltransferase activity"/>
    <property type="evidence" value="ECO:0007669"/>
    <property type="project" value="InterPro"/>
</dbReference>
<keyword evidence="12 21" id="KW-1133">Transmembrane helix</keyword>
<dbReference type="InterPro" id="IPR000842">
    <property type="entry name" value="PRib_PP_synth_CS"/>
</dbReference>
<reference evidence="26" key="1">
    <citation type="submission" date="2020-06" db="EMBL/GenBank/DDBJ databases">
        <authorList>
            <person name="Li T."/>
            <person name="Hu X."/>
            <person name="Zhang T."/>
            <person name="Song X."/>
            <person name="Zhang H."/>
            <person name="Dai N."/>
            <person name="Sheng W."/>
            <person name="Hou X."/>
            <person name="Wei L."/>
        </authorList>
    </citation>
    <scope>NUCLEOTIDE SEQUENCE</scope>
    <source>
        <strain evidence="26">G02</strain>
        <tissue evidence="26">Leaf</tissue>
    </source>
</reference>
<evidence type="ECO:0000256" key="15">
    <source>
        <dbReference type="ARBA" id="ARBA00023277"/>
    </source>
</evidence>
<dbReference type="Gene3D" id="1.20.1250.20">
    <property type="entry name" value="MFS general substrate transporter like domains"/>
    <property type="match status" value="1"/>
</dbReference>
<evidence type="ECO:0000256" key="21">
    <source>
        <dbReference type="SAM" id="Phobius"/>
    </source>
</evidence>
<feature type="transmembrane region" description="Helical" evidence="21">
    <location>
        <begin position="851"/>
        <end position="871"/>
    </location>
</feature>
<organism evidence="26">
    <name type="scientific">Sesamum radiatum</name>
    <name type="common">Black benniseed</name>
    <dbReference type="NCBI Taxonomy" id="300843"/>
    <lineage>
        <taxon>Eukaryota</taxon>
        <taxon>Viridiplantae</taxon>
        <taxon>Streptophyta</taxon>
        <taxon>Embryophyta</taxon>
        <taxon>Tracheophyta</taxon>
        <taxon>Spermatophyta</taxon>
        <taxon>Magnoliopsida</taxon>
        <taxon>eudicotyledons</taxon>
        <taxon>Gunneridae</taxon>
        <taxon>Pentapetalae</taxon>
        <taxon>asterids</taxon>
        <taxon>lamiids</taxon>
        <taxon>Lamiales</taxon>
        <taxon>Pedaliaceae</taxon>
        <taxon>Sesamum</taxon>
    </lineage>
</organism>
<evidence type="ECO:0000256" key="1">
    <source>
        <dbReference type="ARBA" id="ARBA00004141"/>
    </source>
</evidence>
<evidence type="ECO:0000256" key="7">
    <source>
        <dbReference type="ARBA" id="ARBA00022727"/>
    </source>
</evidence>
<feature type="compositionally biased region" description="Polar residues" evidence="20">
    <location>
        <begin position="634"/>
        <end position="645"/>
    </location>
</feature>
<evidence type="ECO:0000256" key="9">
    <source>
        <dbReference type="ARBA" id="ARBA00022777"/>
    </source>
</evidence>
<dbReference type="CDD" id="cd17419">
    <property type="entry name" value="MFS_NPF7"/>
    <property type="match status" value="1"/>
</dbReference>
<keyword evidence="11 19" id="KW-0460">Magnesium</keyword>
<evidence type="ECO:0000259" key="25">
    <source>
        <dbReference type="Pfam" id="PF13793"/>
    </source>
</evidence>
<keyword evidence="6 19" id="KW-0479">Metal-binding</keyword>
<dbReference type="Gene3D" id="1.10.357.140">
    <property type="entry name" value="UbiA prenyltransferase"/>
    <property type="match status" value="1"/>
</dbReference>
<keyword evidence="8" id="KW-0547">Nucleotide-binding</keyword>
<reference evidence="26" key="2">
    <citation type="journal article" date="2024" name="Plant">
        <title>Genomic evolution and insights into agronomic trait innovations of Sesamum species.</title>
        <authorList>
            <person name="Miao H."/>
            <person name="Wang L."/>
            <person name="Qu L."/>
            <person name="Liu H."/>
            <person name="Sun Y."/>
            <person name="Le M."/>
            <person name="Wang Q."/>
            <person name="Wei S."/>
            <person name="Zheng Y."/>
            <person name="Lin W."/>
            <person name="Duan Y."/>
            <person name="Cao H."/>
            <person name="Xiong S."/>
            <person name="Wang X."/>
            <person name="Wei L."/>
            <person name="Li C."/>
            <person name="Ma Q."/>
            <person name="Ju M."/>
            <person name="Zhao R."/>
            <person name="Li G."/>
            <person name="Mu C."/>
            <person name="Tian Q."/>
            <person name="Mei H."/>
            <person name="Zhang T."/>
            <person name="Gao T."/>
            <person name="Zhang H."/>
        </authorList>
    </citation>
    <scope>NUCLEOTIDE SEQUENCE</scope>
    <source>
        <strain evidence="26">G02</strain>
    </source>
</reference>
<evidence type="ECO:0000256" key="6">
    <source>
        <dbReference type="ARBA" id="ARBA00022723"/>
    </source>
</evidence>
<feature type="domain" description="Galactose-1-phosphate uridyl transferase N-terminal" evidence="23">
    <location>
        <begin position="1424"/>
        <end position="1600"/>
    </location>
</feature>
<comment type="caution">
    <text evidence="26">The sequence shown here is derived from an EMBL/GenBank/DDBJ whole genome shotgun (WGS) entry which is preliminary data.</text>
</comment>
<evidence type="ECO:0000256" key="13">
    <source>
        <dbReference type="ARBA" id="ARBA00023133"/>
    </source>
</evidence>
<feature type="transmembrane region" description="Helical" evidence="21">
    <location>
        <begin position="769"/>
        <end position="789"/>
    </location>
</feature>
<feature type="domain" description="Galactose-1-phosphate uridyl transferase C-terminal" evidence="24">
    <location>
        <begin position="1609"/>
        <end position="1716"/>
    </location>
</feature>
<dbReference type="GO" id="GO:0006012">
    <property type="term" value="P:galactose metabolic process"/>
    <property type="evidence" value="ECO:0007669"/>
    <property type="project" value="InterPro"/>
</dbReference>
<dbReference type="SUPFAM" id="SSF103473">
    <property type="entry name" value="MFS general substrate transporter"/>
    <property type="match status" value="1"/>
</dbReference>
<dbReference type="InterPro" id="IPR006369">
    <property type="entry name" value="Protohaem_IX_farnesylTrfase"/>
</dbReference>
<evidence type="ECO:0000259" key="24">
    <source>
        <dbReference type="Pfam" id="PF02744"/>
    </source>
</evidence>
<feature type="transmembrane region" description="Helical" evidence="21">
    <location>
        <begin position="481"/>
        <end position="504"/>
    </location>
</feature>
<dbReference type="FunFam" id="3.40.50.2020:FF:000007">
    <property type="entry name" value="Ribose-phosphate pyrophosphokinase"/>
    <property type="match status" value="1"/>
</dbReference>
<feature type="transmembrane region" description="Helical" evidence="21">
    <location>
        <begin position="524"/>
        <end position="547"/>
    </location>
</feature>
<evidence type="ECO:0000256" key="10">
    <source>
        <dbReference type="ARBA" id="ARBA00022840"/>
    </source>
</evidence>
<dbReference type="InterPro" id="IPR036259">
    <property type="entry name" value="MFS_trans_sf"/>
</dbReference>
<keyword evidence="4 21" id="KW-0812">Transmembrane</keyword>
<keyword evidence="14 21" id="KW-0472">Membrane</keyword>
<dbReference type="CDD" id="cd06223">
    <property type="entry name" value="PRTases_typeI"/>
    <property type="match status" value="1"/>
</dbReference>
<dbReference type="Pfam" id="PF00854">
    <property type="entry name" value="PTR2"/>
    <property type="match status" value="1"/>
</dbReference>
<sequence>MAEKISVKGKEECTLDGSVDRHGKPAIRSRSGSWGAGALILVNQGLATLAFFGVGVNLVLFLTRVMGQDNASAANNVSKWTGTVYLFSLLGAFLSDSYWGRYKTCAIFQVIFVMTPCGSHSTLHLSLFYVSIYLIALGNGGYQPTIATFGADQFDEEHPKESHSKVAFFSYFYLALNLGCLFSNTILGYYEDKGVWALGFWASAGSATVALGLFLVGTPMYRHFKPRGNPFSRFCQVMVAASKKWKVEIPSNDAHLYEVDDRDLADDGSRKILHTQGFKFLDRAAVMTQEDHNVEQKSNSHNPWLLCSVTQVEEVKCILRLLPIWLCTILYSVVFTQMQSLFVEQGAAMKTTLAGFHIPPASMSSFDILSVASFIFINRRIIEPTVAKIRKSGGLTELQRMGIGLIIAVMAMLTAGAVEHFRLRYAQKDCPRCVNSSSLSIFWQVPQYVLIGASEVFMYVGQLEFFNGQAPDGLKSFGSALSMMSISLGNYVSSLIVTIVMKVSTSDDMPGWIPRNLNKGHLDMFYYLLAALTAADFVVYVVCAKWYKNTRFEERSSRGMKNDERFLFPFVSSELSAAFPRDSLGRTRSALDPAMWRRNSLSLSSKLASPSSNPSLLLLLRSSPKSHHHGLLARSNSTSPESTSAADPVSWAQSGPEVPYFGPRSSASDFPSLAAAAAVKAKEVADLAKHYGRCYWELSKAPSMLVVATSGTGYILGSGSSIDYLGLCCTCAGTMMVAASANSLNQVFEVKNDAKMNRTKRRPLPSGRITIPHAITWASSMGVAGTALLACKANMLAAGLAASNLGLYAFVYTPLKQIHPVNTWVGAVVGAIPPLLGWAAASGQISLNGMILPAALYFWQIPHFMALAYLCRKDYADGGFRMFSLADASGRRTALVALRNCLYLLPLGYLAYDFCDADRSDVVAMIVYVQDLFVMGPVTVLRQLVVMFEQYLYVLFFICISRKISTMMYGGITSGWFCAESTLLALAISCTAGSFYVNRTTHNARRMFHASLLYLPVFMGGLLVHRLSDSEQSATVDNRDHLIDLSSSSETSVGLTENAIPRKNRRPALVGTQAQSPVAYASVAPFPFLPAPSYRCNNLSESLKCKDNGRPITAGRDHNGQAAAAFPTVLTSPHQLLDRIPVHKSDTRLRIFSGTANPSLSQEIACYMGLELGKIKIKRFADGEIYVQLQESVRGCDVYLVQPTCPPANENLMELLIMIDACRRASAKNITAVIPYFGYARADRKTQGRESIAAKLVANLITEAGADRVLVCDLHSGQSMGYFDIPVDHVHGQPVILDYLASKRICSDDLVVVSPDVGGVARARAFAKKLSDAPLAIVDKRRHGHNVAEVMNLIGDVRGKVAVMVDDMIDTAGTIAKGAALLHQEGAREVYACSTHAVFRPGNEKRPEETSALSSERQPMATSRSPELRKDAIHSRWVIFSPARARRPSDFKSKSDPNPNSKNQTECAFCAGHEHECAPEIFRFPPDSTSDWKIRVIQNLYPALSRELDPLNSESAGGPVTIPGFGFHDVVIESPAHPIHLTDLSADQIADVVLAYKKRIDQLRAFDSIKYVQVFKNHGASAGASMSHSHSQLMALPIVPPTASARIRSMKEDFVQTGKCGLCQVKQDDLLIDESSHFISIVPFAATFPFEIWIVPRDHSSHFHELDNNKALDLGGLLKLMLVKMSLQLNNPPYNFMIHTAPLQIDSTELPFTHWFIQIVPQLSGVGGFELGTGCYINPVFPEDAAKVLREVRIPN</sequence>
<keyword evidence="3" id="KW-0808">Transferase</keyword>
<feature type="transmembrane region" description="Helical" evidence="21">
    <location>
        <begin position="196"/>
        <end position="217"/>
    </location>
</feature>
<dbReference type="GO" id="GO:0004749">
    <property type="term" value="F:ribose phosphate diphosphokinase activity"/>
    <property type="evidence" value="ECO:0007669"/>
    <property type="project" value="UniProtKB-EC"/>
</dbReference>
<feature type="transmembrane region" description="Helical" evidence="21">
    <location>
        <begin position="318"/>
        <end position="338"/>
    </location>
</feature>
<dbReference type="InterPro" id="IPR053177">
    <property type="entry name" value="ADP-glucose_phosphorylase"/>
</dbReference>
<feature type="transmembrane region" description="Helical" evidence="21">
    <location>
        <begin position="398"/>
        <end position="421"/>
    </location>
</feature>
<feature type="transmembrane region" description="Helical" evidence="21">
    <location>
        <begin position="932"/>
        <end position="960"/>
    </location>
</feature>
<dbReference type="InterPro" id="IPR029057">
    <property type="entry name" value="PRTase-like"/>
</dbReference>
<keyword evidence="7 18" id="KW-0545">Nucleotide biosynthesis</keyword>
<dbReference type="SUPFAM" id="SSF54197">
    <property type="entry name" value="HIT-like"/>
    <property type="match status" value="2"/>
</dbReference>
<feature type="domain" description="Ribose-phosphate pyrophosphokinase N-terminal" evidence="25">
    <location>
        <begin position="1150"/>
        <end position="1265"/>
    </location>
</feature>
<dbReference type="GO" id="GO:0016020">
    <property type="term" value="C:membrane"/>
    <property type="evidence" value="ECO:0007669"/>
    <property type="project" value="UniProtKB-SubCell"/>
</dbReference>
<dbReference type="InterPro" id="IPR000109">
    <property type="entry name" value="POT_fam"/>
</dbReference>
<keyword evidence="13" id="KW-0350">Heme biosynthesis</keyword>
<evidence type="ECO:0000256" key="14">
    <source>
        <dbReference type="ARBA" id="ARBA00023136"/>
    </source>
</evidence>
<evidence type="ECO:0000313" key="26">
    <source>
        <dbReference type="EMBL" id="KAL0429391.1"/>
    </source>
</evidence>
<dbReference type="GO" id="GO:0005524">
    <property type="term" value="F:ATP binding"/>
    <property type="evidence" value="ECO:0007669"/>
    <property type="project" value="UniProtKB-KW"/>
</dbReference>
<evidence type="ECO:0000256" key="11">
    <source>
        <dbReference type="ARBA" id="ARBA00022842"/>
    </source>
</evidence>
<feature type="transmembrane region" description="Helical" evidence="21">
    <location>
        <begin position="168"/>
        <end position="190"/>
    </location>
</feature>
<keyword evidence="5" id="KW-0548">Nucleotidyltransferase</keyword>
<comment type="subcellular location">
    <subcellularLocation>
        <location evidence="1">Membrane</location>
        <topology evidence="1">Multi-pass membrane protein</topology>
    </subcellularLocation>
</comment>
<feature type="region of interest" description="Disordered" evidence="20">
    <location>
        <begin position="628"/>
        <end position="653"/>
    </location>
</feature>
<dbReference type="Pfam" id="PF02744">
    <property type="entry name" value="GalP_UDP_tr_C"/>
    <property type="match status" value="1"/>
</dbReference>
<feature type="transmembrane region" description="Helical" evidence="21">
    <location>
        <begin position="972"/>
        <end position="995"/>
    </location>
</feature>
<dbReference type="Pfam" id="PF13793">
    <property type="entry name" value="Pribosyltran_N"/>
    <property type="match status" value="1"/>
</dbReference>
<evidence type="ECO:0000256" key="5">
    <source>
        <dbReference type="ARBA" id="ARBA00022695"/>
    </source>
</evidence>
<dbReference type="Pfam" id="PF01040">
    <property type="entry name" value="UbiA"/>
    <property type="match status" value="1"/>
</dbReference>
<evidence type="ECO:0000256" key="2">
    <source>
        <dbReference type="ARBA" id="ARBA00006478"/>
    </source>
</evidence>
<feature type="transmembrane region" description="Helical" evidence="21">
    <location>
        <begin position="38"/>
        <end position="62"/>
    </location>
</feature>
<protein>
    <recommendedName>
        <fullName evidence="19">Ribose-phosphate pyrophosphokinase</fullName>
        <ecNumber evidence="19">2.7.6.1</ecNumber>
    </recommendedName>
</protein>
<feature type="transmembrane region" description="Helical" evidence="21">
    <location>
        <begin position="82"/>
        <end position="99"/>
    </location>
</feature>
<feature type="domain" description="Phosphoribosyltransferase" evidence="22">
    <location>
        <begin position="1309"/>
        <end position="1405"/>
    </location>
</feature>
<comment type="similarity">
    <text evidence="2 18">Belongs to the ribose-phosphate pyrophosphokinase family.</text>
</comment>
<evidence type="ECO:0000256" key="20">
    <source>
        <dbReference type="SAM" id="MobiDB-lite"/>
    </source>
</evidence>
<dbReference type="InterPro" id="IPR044878">
    <property type="entry name" value="UbiA_sf"/>
</dbReference>
<dbReference type="InterPro" id="IPR029099">
    <property type="entry name" value="Pribosyltran_N"/>
</dbReference>
<feature type="region of interest" description="Disordered" evidence="20">
    <location>
        <begin position="1401"/>
        <end position="1428"/>
    </location>
</feature>
<evidence type="ECO:0000256" key="18">
    <source>
        <dbReference type="RuleBase" id="RU004324"/>
    </source>
</evidence>
<dbReference type="EMBL" id="JACGWJ010000003">
    <property type="protein sequence ID" value="KAL0429391.1"/>
    <property type="molecule type" value="Genomic_DNA"/>
</dbReference>
<name>A0AAW2VLQ8_SESRA</name>
<dbReference type="Pfam" id="PF00156">
    <property type="entry name" value="Pribosyltran"/>
    <property type="match status" value="1"/>
</dbReference>
<comment type="catalytic activity">
    <reaction evidence="17 19">
        <text>D-ribose 5-phosphate + ATP = 5-phospho-alpha-D-ribose 1-diphosphate + AMP + H(+)</text>
        <dbReference type="Rhea" id="RHEA:15609"/>
        <dbReference type="ChEBI" id="CHEBI:15378"/>
        <dbReference type="ChEBI" id="CHEBI:30616"/>
        <dbReference type="ChEBI" id="CHEBI:58017"/>
        <dbReference type="ChEBI" id="CHEBI:78346"/>
        <dbReference type="ChEBI" id="CHEBI:456215"/>
        <dbReference type="EC" id="2.7.6.1"/>
    </reaction>
</comment>
<dbReference type="FunFam" id="1.10.357.140:FF:000006">
    <property type="entry name" value="Protoheme IX farnesyltransferase, mitochondrial"/>
    <property type="match status" value="1"/>
</dbReference>
<evidence type="ECO:0000256" key="8">
    <source>
        <dbReference type="ARBA" id="ARBA00022741"/>
    </source>
</evidence>
<feature type="transmembrane region" description="Helical" evidence="21">
    <location>
        <begin position="795"/>
        <end position="812"/>
    </location>
</feature>
<evidence type="ECO:0000256" key="3">
    <source>
        <dbReference type="ARBA" id="ARBA00022679"/>
    </source>
</evidence>
<keyword evidence="9 19" id="KW-0418">Kinase</keyword>
<dbReference type="InterPro" id="IPR000537">
    <property type="entry name" value="UbiA_prenyltransferase"/>
</dbReference>
<dbReference type="InterPro" id="IPR036265">
    <property type="entry name" value="HIT-like_sf"/>
</dbReference>
<gene>
    <name evidence="26" type="ORF">Sradi_0565100</name>
</gene>
<dbReference type="GO" id="GO:0000287">
    <property type="term" value="F:magnesium ion binding"/>
    <property type="evidence" value="ECO:0007669"/>
    <property type="project" value="InterPro"/>
</dbReference>
<evidence type="ECO:0000256" key="17">
    <source>
        <dbReference type="ARBA" id="ARBA00049535"/>
    </source>
</evidence>
<evidence type="ECO:0000256" key="16">
    <source>
        <dbReference type="ARBA" id="ARBA00044504"/>
    </source>
</evidence>
<dbReference type="InterPro" id="IPR005850">
    <property type="entry name" value="GalP_Utransf_C"/>
</dbReference>
<dbReference type="InterPro" id="IPR005849">
    <property type="entry name" value="GalP_Utransf_N"/>
</dbReference>
<dbReference type="InterPro" id="IPR005946">
    <property type="entry name" value="Rib-P_diPkinase"/>
</dbReference>
<accession>A0AAW2VLQ8</accession>
<keyword evidence="10" id="KW-0067">ATP-binding</keyword>
<feature type="transmembrane region" description="Helical" evidence="21">
    <location>
        <begin position="1007"/>
        <end position="1024"/>
    </location>
</feature>
<comment type="similarity">
    <text evidence="16">Belongs to the major facilitator superfamily. Phosphate:H(+) symporter (TC 2.A.1.9) family.</text>
</comment>
<dbReference type="PANTHER" id="PTHR42763">
    <property type="entry name" value="ADP-GLUCOSE PHOSPHORYLASE"/>
    <property type="match status" value="1"/>
</dbReference>
<dbReference type="GO" id="GO:0016301">
    <property type="term" value="F:kinase activity"/>
    <property type="evidence" value="ECO:0007669"/>
    <property type="project" value="UniProtKB-KW"/>
</dbReference>
<dbReference type="Gene3D" id="3.30.428.10">
    <property type="entry name" value="HIT-like"/>
    <property type="match status" value="2"/>
</dbReference>
<dbReference type="PANTHER" id="PTHR42763:SF2">
    <property type="entry name" value="ADP-GLUCOSE PHOSPHORYLASE"/>
    <property type="match status" value="1"/>
</dbReference>
<dbReference type="GO" id="GO:0009156">
    <property type="term" value="P:ribonucleoside monophosphate biosynthetic process"/>
    <property type="evidence" value="ECO:0007669"/>
    <property type="project" value="InterPro"/>
</dbReference>
<evidence type="ECO:0000259" key="22">
    <source>
        <dbReference type="Pfam" id="PF00156"/>
    </source>
</evidence>
<dbReference type="EC" id="2.7.6.1" evidence="19"/>
<evidence type="ECO:0000256" key="12">
    <source>
        <dbReference type="ARBA" id="ARBA00022989"/>
    </source>
</evidence>
<dbReference type="PROSITE" id="PS00114">
    <property type="entry name" value="PRPP_SYNTHASE"/>
    <property type="match status" value="1"/>
</dbReference>
<keyword evidence="15" id="KW-0119">Carbohydrate metabolism</keyword>
<dbReference type="InterPro" id="IPR000836">
    <property type="entry name" value="PRTase_dom"/>
</dbReference>
<evidence type="ECO:0000256" key="19">
    <source>
        <dbReference type="RuleBase" id="RU004325"/>
    </source>
</evidence>
<proteinExistence type="inferred from homology"/>
<dbReference type="GO" id="GO:0008108">
    <property type="term" value="F:UDP-glucose:hexose-1-phosphate uridylyltransferase activity"/>
    <property type="evidence" value="ECO:0007669"/>
    <property type="project" value="InterPro"/>
</dbReference>
<evidence type="ECO:0000256" key="4">
    <source>
        <dbReference type="ARBA" id="ARBA00022692"/>
    </source>
</evidence>
<dbReference type="SUPFAM" id="SSF53271">
    <property type="entry name" value="PRTase-like"/>
    <property type="match status" value="2"/>
</dbReference>
<dbReference type="NCBIfam" id="NF002320">
    <property type="entry name" value="PRK01259.1"/>
    <property type="match status" value="1"/>
</dbReference>
<dbReference type="NCBIfam" id="TIGR01473">
    <property type="entry name" value="cyoE_ctaB"/>
    <property type="match status" value="1"/>
</dbReference>